<evidence type="ECO:0008006" key="3">
    <source>
        <dbReference type="Google" id="ProtNLM"/>
    </source>
</evidence>
<accession>X1TPS5</accession>
<comment type="caution">
    <text evidence="2">The sequence shown here is derived from an EMBL/GenBank/DDBJ whole genome shotgun (WGS) entry which is preliminary data.</text>
</comment>
<evidence type="ECO:0000256" key="1">
    <source>
        <dbReference type="ARBA" id="ARBA00023125"/>
    </source>
</evidence>
<dbReference type="InterPro" id="IPR000119">
    <property type="entry name" value="Hist_DNA-bd"/>
</dbReference>
<dbReference type="GO" id="GO:0030527">
    <property type="term" value="F:structural constituent of chromatin"/>
    <property type="evidence" value="ECO:0007669"/>
    <property type="project" value="InterPro"/>
</dbReference>
<organism evidence="2">
    <name type="scientific">marine sediment metagenome</name>
    <dbReference type="NCBI Taxonomy" id="412755"/>
    <lineage>
        <taxon>unclassified sequences</taxon>
        <taxon>metagenomes</taxon>
        <taxon>ecological metagenomes</taxon>
    </lineage>
</organism>
<reference evidence="2" key="1">
    <citation type="journal article" date="2014" name="Front. Microbiol.">
        <title>High frequency of phylogenetically diverse reductive dehalogenase-homologous genes in deep subseafloor sedimentary metagenomes.</title>
        <authorList>
            <person name="Kawai M."/>
            <person name="Futagami T."/>
            <person name="Toyoda A."/>
            <person name="Takaki Y."/>
            <person name="Nishi S."/>
            <person name="Hori S."/>
            <person name="Arai W."/>
            <person name="Tsubouchi T."/>
            <person name="Morono Y."/>
            <person name="Uchiyama I."/>
            <person name="Ito T."/>
            <person name="Fujiyama A."/>
            <person name="Inagaki F."/>
            <person name="Takami H."/>
        </authorList>
    </citation>
    <scope>NUCLEOTIDE SEQUENCE</scope>
    <source>
        <strain evidence="2">Expedition CK06-06</strain>
    </source>
</reference>
<feature type="non-terminal residue" evidence="2">
    <location>
        <position position="90"/>
    </location>
</feature>
<dbReference type="PANTHER" id="PTHR33175">
    <property type="entry name" value="DNA-BINDING PROTEIN HU"/>
    <property type="match status" value="1"/>
</dbReference>
<dbReference type="PRINTS" id="PR01727">
    <property type="entry name" value="DNABINDINGHU"/>
</dbReference>
<dbReference type="Gene3D" id="4.10.520.10">
    <property type="entry name" value="IHF-like DNA-binding proteins"/>
    <property type="match status" value="1"/>
</dbReference>
<keyword evidence="1" id="KW-0238">DNA-binding</keyword>
<dbReference type="InterPro" id="IPR010992">
    <property type="entry name" value="IHF-like_DNA-bd_dom_sf"/>
</dbReference>
<dbReference type="EMBL" id="BARW01026602">
    <property type="protein sequence ID" value="GAJ07264.1"/>
    <property type="molecule type" value="Genomic_DNA"/>
</dbReference>
<dbReference type="Pfam" id="PF00216">
    <property type="entry name" value="Bac_DNA_binding"/>
    <property type="match status" value="1"/>
</dbReference>
<dbReference type="PANTHER" id="PTHR33175:SF3">
    <property type="entry name" value="DNA-BINDING PROTEIN HU-BETA"/>
    <property type="match status" value="1"/>
</dbReference>
<evidence type="ECO:0000313" key="2">
    <source>
        <dbReference type="EMBL" id="GAJ07264.1"/>
    </source>
</evidence>
<protein>
    <recommendedName>
        <fullName evidence="3">HU family DNA-binding protein</fullName>
    </recommendedName>
</protein>
<dbReference type="GO" id="GO:0003677">
    <property type="term" value="F:DNA binding"/>
    <property type="evidence" value="ECO:0007669"/>
    <property type="project" value="UniProtKB-KW"/>
</dbReference>
<dbReference type="SMART" id="SM00411">
    <property type="entry name" value="BHL"/>
    <property type="match status" value="1"/>
</dbReference>
<name>X1TPS5_9ZZZZ</name>
<gene>
    <name evidence="2" type="ORF">S12H4_43358</name>
</gene>
<dbReference type="AlphaFoldDB" id="X1TPS5"/>
<proteinExistence type="predicted"/>
<dbReference type="SUPFAM" id="SSF47729">
    <property type="entry name" value="IHF-like DNA-binding proteins"/>
    <property type="match status" value="1"/>
</dbReference>
<sequence length="90" mass="10198">MNEKITFVKLLDKIAEETGASKQLIHDLLIETVNLTREGLNRDGYVNLSGLGRFRLKWHKARSGRNPQTGEKIEIPGHNSVNFKAEANLR</sequence>
<dbReference type="GO" id="GO:0005829">
    <property type="term" value="C:cytosol"/>
    <property type="evidence" value="ECO:0007669"/>
    <property type="project" value="TreeGrafter"/>
</dbReference>